<dbReference type="AlphaFoldDB" id="A0A8X6MBS2"/>
<organism evidence="2 3">
    <name type="scientific">Nephila pilipes</name>
    <name type="common">Giant wood spider</name>
    <name type="synonym">Nephila maculata</name>
    <dbReference type="NCBI Taxonomy" id="299642"/>
    <lineage>
        <taxon>Eukaryota</taxon>
        <taxon>Metazoa</taxon>
        <taxon>Ecdysozoa</taxon>
        <taxon>Arthropoda</taxon>
        <taxon>Chelicerata</taxon>
        <taxon>Arachnida</taxon>
        <taxon>Araneae</taxon>
        <taxon>Araneomorphae</taxon>
        <taxon>Entelegynae</taxon>
        <taxon>Araneoidea</taxon>
        <taxon>Nephilidae</taxon>
        <taxon>Nephila</taxon>
    </lineage>
</organism>
<dbReference type="Proteomes" id="UP000887013">
    <property type="component" value="Unassembled WGS sequence"/>
</dbReference>
<gene>
    <name evidence="2" type="ORF">NPIL_435161</name>
</gene>
<evidence type="ECO:0000313" key="2">
    <source>
        <dbReference type="EMBL" id="GFS44412.1"/>
    </source>
</evidence>
<feature type="region of interest" description="Disordered" evidence="1">
    <location>
        <begin position="23"/>
        <end position="70"/>
    </location>
</feature>
<protein>
    <submittedName>
        <fullName evidence="2">Uncharacterized protein</fullName>
    </submittedName>
</protein>
<proteinExistence type="predicted"/>
<dbReference type="EMBL" id="BMAW01044409">
    <property type="protein sequence ID" value="GFS44412.1"/>
    <property type="molecule type" value="Genomic_DNA"/>
</dbReference>
<reference evidence="2" key="1">
    <citation type="submission" date="2020-08" db="EMBL/GenBank/DDBJ databases">
        <title>Multicomponent nature underlies the extraordinary mechanical properties of spider dragline silk.</title>
        <authorList>
            <person name="Kono N."/>
            <person name="Nakamura H."/>
            <person name="Mori M."/>
            <person name="Yoshida Y."/>
            <person name="Ohtoshi R."/>
            <person name="Malay A.D."/>
            <person name="Moran D.A.P."/>
            <person name="Tomita M."/>
            <person name="Numata K."/>
            <person name="Arakawa K."/>
        </authorList>
    </citation>
    <scope>NUCLEOTIDE SEQUENCE</scope>
</reference>
<keyword evidence="3" id="KW-1185">Reference proteome</keyword>
<evidence type="ECO:0000256" key="1">
    <source>
        <dbReference type="SAM" id="MobiDB-lite"/>
    </source>
</evidence>
<sequence>CSVTAATVSSTTVNLFKKPQMCQVRQPPSDKRLPLANRPLLNQLPLPGRPSSNYMKFPMKPLSRATKETD</sequence>
<comment type="caution">
    <text evidence="2">The sequence shown here is derived from an EMBL/GenBank/DDBJ whole genome shotgun (WGS) entry which is preliminary data.</text>
</comment>
<name>A0A8X6MBS2_NEPPI</name>
<evidence type="ECO:0000313" key="3">
    <source>
        <dbReference type="Proteomes" id="UP000887013"/>
    </source>
</evidence>
<feature type="non-terminal residue" evidence="2">
    <location>
        <position position="1"/>
    </location>
</feature>
<accession>A0A8X6MBS2</accession>